<evidence type="ECO:0000313" key="2">
    <source>
        <dbReference type="Proteomes" id="UP000265000"/>
    </source>
</evidence>
<protein>
    <submittedName>
        <fullName evidence="1">Uncharacterized protein</fullName>
    </submittedName>
</protein>
<name>A0A3Q2QVL0_FUNHE</name>
<organism evidence="1 2">
    <name type="scientific">Fundulus heteroclitus</name>
    <name type="common">Killifish</name>
    <name type="synonym">Mummichog</name>
    <dbReference type="NCBI Taxonomy" id="8078"/>
    <lineage>
        <taxon>Eukaryota</taxon>
        <taxon>Metazoa</taxon>
        <taxon>Chordata</taxon>
        <taxon>Craniata</taxon>
        <taxon>Vertebrata</taxon>
        <taxon>Euteleostomi</taxon>
        <taxon>Actinopterygii</taxon>
        <taxon>Neopterygii</taxon>
        <taxon>Teleostei</taxon>
        <taxon>Neoteleostei</taxon>
        <taxon>Acanthomorphata</taxon>
        <taxon>Ovalentaria</taxon>
        <taxon>Atherinomorphae</taxon>
        <taxon>Cyprinodontiformes</taxon>
        <taxon>Fundulidae</taxon>
        <taxon>Fundulus</taxon>
    </lineage>
</organism>
<evidence type="ECO:0000313" key="1">
    <source>
        <dbReference type="Ensembl" id="ENSFHEP00000031177.1"/>
    </source>
</evidence>
<reference evidence="1" key="1">
    <citation type="submission" date="2025-08" db="UniProtKB">
        <authorList>
            <consortium name="Ensembl"/>
        </authorList>
    </citation>
    <scope>IDENTIFICATION</scope>
</reference>
<dbReference type="Proteomes" id="UP000265000">
    <property type="component" value="Unplaced"/>
</dbReference>
<dbReference type="Ensembl" id="ENSFHET00000023350.1">
    <property type="protein sequence ID" value="ENSFHEP00000031177.1"/>
    <property type="gene ID" value="ENSFHEG00000016897.1"/>
</dbReference>
<proteinExistence type="predicted"/>
<keyword evidence="2" id="KW-1185">Reference proteome</keyword>
<accession>A0A3Q2QVL0</accession>
<reference evidence="1" key="2">
    <citation type="submission" date="2025-09" db="UniProtKB">
        <authorList>
            <consortium name="Ensembl"/>
        </authorList>
    </citation>
    <scope>IDENTIFICATION</scope>
</reference>
<dbReference type="AlphaFoldDB" id="A0A3Q2QVL0"/>
<sequence>RIHLMHTCIQYFGKLSPMATVSPSLHIPHGFPPLCKRCCALSGSGICHVMLQVSAGSCRYITPAKRNLYSNTLLMAVAKIYQKVRRKLACTCVSQG</sequence>